<accession>A0A5S3PCB7</accession>
<organism evidence="3 4">
    <name type="scientific">Qipengyuania marisflavi</name>
    <dbReference type="NCBI Taxonomy" id="2486356"/>
    <lineage>
        <taxon>Bacteria</taxon>
        <taxon>Pseudomonadati</taxon>
        <taxon>Pseudomonadota</taxon>
        <taxon>Alphaproteobacteria</taxon>
        <taxon>Sphingomonadales</taxon>
        <taxon>Erythrobacteraceae</taxon>
        <taxon>Qipengyuania</taxon>
    </lineage>
</organism>
<dbReference type="InterPro" id="IPR036596">
    <property type="entry name" value="Cyt-C_aa3_sf"/>
</dbReference>
<dbReference type="InterPro" id="IPR012422">
    <property type="entry name" value="Cyt_c_oxidase_su4_bac-aa3"/>
</dbReference>
<name>A0A5S3PCB7_9SPHN</name>
<keyword evidence="1" id="KW-1133">Transmembrane helix</keyword>
<dbReference type="Gene3D" id="1.20.5.160">
    <property type="entry name" value="Bacterial aa3 type cytochrome c oxidase subunit IV"/>
    <property type="match status" value="1"/>
</dbReference>
<dbReference type="Proteomes" id="UP000309668">
    <property type="component" value="Unassembled WGS sequence"/>
</dbReference>
<dbReference type="RefSeq" id="WP_138616850.1">
    <property type="nucleotide sequence ID" value="NZ_VCAO01000002.1"/>
</dbReference>
<evidence type="ECO:0000256" key="1">
    <source>
        <dbReference type="SAM" id="Phobius"/>
    </source>
</evidence>
<comment type="caution">
    <text evidence="3">The sequence shown here is derived from an EMBL/GenBank/DDBJ whole genome shotgun (WGS) entry which is preliminary data.</text>
</comment>
<evidence type="ECO:0000313" key="3">
    <source>
        <dbReference type="EMBL" id="TMM48889.1"/>
    </source>
</evidence>
<keyword evidence="1" id="KW-0812">Transmembrane</keyword>
<dbReference type="Pfam" id="PF07835">
    <property type="entry name" value="COX4_pro_2"/>
    <property type="match status" value="1"/>
</dbReference>
<sequence>MESANDHKAHAKTYDGFIGKLKWSIPLLAVITAVVVFLISN</sequence>
<dbReference type="SUPFAM" id="SSF81469">
    <property type="entry name" value="Bacterial aa3 type cytochrome c oxidase subunit IV"/>
    <property type="match status" value="1"/>
</dbReference>
<protein>
    <submittedName>
        <fullName evidence="3">Aa3-type cytochrome c oxidase subunit IV</fullName>
    </submittedName>
</protein>
<evidence type="ECO:0000313" key="4">
    <source>
        <dbReference type="Proteomes" id="UP000309668"/>
    </source>
</evidence>
<dbReference type="OrthoDB" id="7428964at2"/>
<evidence type="ECO:0000259" key="2">
    <source>
        <dbReference type="Pfam" id="PF07835"/>
    </source>
</evidence>
<keyword evidence="1" id="KW-0472">Membrane</keyword>
<dbReference type="EMBL" id="VCAO01000002">
    <property type="protein sequence ID" value="TMM48889.1"/>
    <property type="molecule type" value="Genomic_DNA"/>
</dbReference>
<feature type="transmembrane region" description="Helical" evidence="1">
    <location>
        <begin position="21"/>
        <end position="40"/>
    </location>
</feature>
<keyword evidence="4" id="KW-1185">Reference proteome</keyword>
<gene>
    <name evidence="3" type="ORF">FEV51_05740</name>
</gene>
<dbReference type="AlphaFoldDB" id="A0A5S3PCB7"/>
<proteinExistence type="predicted"/>
<feature type="domain" description="Cytochrome c oxidase subunit IV bacterial aa3 type" evidence="2">
    <location>
        <begin position="5"/>
        <end position="33"/>
    </location>
</feature>
<reference evidence="3 4" key="1">
    <citation type="submission" date="2019-05" db="EMBL/GenBank/DDBJ databases">
        <title>Erythrobacter marisflavi sp. nov., isolated from isolated from water of an estuary environment.</title>
        <authorList>
            <person name="Yoon J.-H."/>
        </authorList>
    </citation>
    <scope>NUCLEOTIDE SEQUENCE [LARGE SCALE GENOMIC DNA]</scope>
    <source>
        <strain evidence="3 4">KEM-5</strain>
    </source>
</reference>